<dbReference type="Gene3D" id="3.40.50.300">
    <property type="entry name" value="P-loop containing nucleotide triphosphate hydrolases"/>
    <property type="match status" value="1"/>
</dbReference>
<dbReference type="OrthoDB" id="2443343at2"/>
<accession>A0A2U3AIY4</accession>
<dbReference type="InterPro" id="IPR053905">
    <property type="entry name" value="EF-G-like_DII"/>
</dbReference>
<proteinExistence type="predicted"/>
<dbReference type="InterPro" id="IPR014721">
    <property type="entry name" value="Ribsml_uS5_D2-typ_fold_subgr"/>
</dbReference>
<dbReference type="InterPro" id="IPR035647">
    <property type="entry name" value="EFG_III/V"/>
</dbReference>
<evidence type="ECO:0000313" key="6">
    <source>
        <dbReference type="Proteomes" id="UP000245938"/>
    </source>
</evidence>
<gene>
    <name evidence="5" type="ORF">DEX24_13025</name>
</gene>
<dbReference type="PRINTS" id="PR00315">
    <property type="entry name" value="ELONGATNFCT"/>
</dbReference>
<dbReference type="EMBL" id="QFVR01000020">
    <property type="protein sequence ID" value="PWI24509.1"/>
    <property type="molecule type" value="Genomic_DNA"/>
</dbReference>
<dbReference type="SUPFAM" id="SSF52540">
    <property type="entry name" value="P-loop containing nucleoside triphosphate hydrolases"/>
    <property type="match status" value="1"/>
</dbReference>
<dbReference type="InterPro" id="IPR005225">
    <property type="entry name" value="Small_GTP-bd"/>
</dbReference>
<reference evidence="5 6" key="1">
    <citation type="submission" date="2018-05" db="EMBL/GenBank/DDBJ databases">
        <title>Kurthia sibirica genome sequence.</title>
        <authorList>
            <person name="Maclea K.S."/>
            <person name="Goen A.E."/>
        </authorList>
    </citation>
    <scope>NUCLEOTIDE SEQUENCE [LARGE SCALE GENOMIC DNA]</scope>
    <source>
        <strain evidence="5 6">ATCC 49154</strain>
    </source>
</reference>
<dbReference type="SUPFAM" id="SSF54211">
    <property type="entry name" value="Ribosomal protein S5 domain 2-like"/>
    <property type="match status" value="1"/>
</dbReference>
<dbReference type="Gene3D" id="3.30.230.10">
    <property type="match status" value="1"/>
</dbReference>
<evidence type="ECO:0000256" key="1">
    <source>
        <dbReference type="ARBA" id="ARBA00022741"/>
    </source>
</evidence>
<dbReference type="Pfam" id="PF22042">
    <property type="entry name" value="EF-G_D2"/>
    <property type="match status" value="1"/>
</dbReference>
<dbReference type="Gene3D" id="2.40.30.10">
    <property type="entry name" value="Translation factors"/>
    <property type="match status" value="1"/>
</dbReference>
<keyword evidence="1" id="KW-0547">Nucleotide-binding</keyword>
<protein>
    <submittedName>
        <fullName evidence="5">Elongation factor G</fullName>
    </submittedName>
</protein>
<dbReference type="GO" id="GO:0003746">
    <property type="term" value="F:translation elongation factor activity"/>
    <property type="evidence" value="ECO:0007669"/>
    <property type="project" value="UniProtKB-KW"/>
</dbReference>
<dbReference type="InterPro" id="IPR005517">
    <property type="entry name" value="Transl_elong_EFG/EF2_IV"/>
</dbReference>
<feature type="domain" description="Tr-type G" evidence="4">
    <location>
        <begin position="1"/>
        <end position="226"/>
    </location>
</feature>
<name>A0A2U3AIY4_9BACL</name>
<dbReference type="InterPro" id="IPR027417">
    <property type="entry name" value="P-loop_NTPase"/>
</dbReference>
<dbReference type="RefSeq" id="WP_109306850.1">
    <property type="nucleotide sequence ID" value="NZ_BJUF01000011.1"/>
</dbReference>
<dbReference type="AlphaFoldDB" id="A0A2U3AIY4"/>
<dbReference type="Gene3D" id="3.30.70.240">
    <property type="match status" value="1"/>
</dbReference>
<evidence type="ECO:0000256" key="2">
    <source>
        <dbReference type="ARBA" id="ARBA00022917"/>
    </source>
</evidence>
<dbReference type="PROSITE" id="PS51722">
    <property type="entry name" value="G_TR_2"/>
    <property type="match status" value="1"/>
</dbReference>
<dbReference type="SUPFAM" id="SSF50447">
    <property type="entry name" value="Translation proteins"/>
    <property type="match status" value="1"/>
</dbReference>
<dbReference type="Pfam" id="PF00679">
    <property type="entry name" value="EFG_C"/>
    <property type="match status" value="1"/>
</dbReference>
<organism evidence="5 6">
    <name type="scientific">Kurthia sibirica</name>
    <dbReference type="NCBI Taxonomy" id="202750"/>
    <lineage>
        <taxon>Bacteria</taxon>
        <taxon>Bacillati</taxon>
        <taxon>Bacillota</taxon>
        <taxon>Bacilli</taxon>
        <taxon>Bacillales</taxon>
        <taxon>Caryophanaceae</taxon>
        <taxon>Kurthia</taxon>
    </lineage>
</organism>
<dbReference type="SMART" id="SM00889">
    <property type="entry name" value="EFG_IV"/>
    <property type="match status" value="1"/>
</dbReference>
<evidence type="ECO:0000313" key="5">
    <source>
        <dbReference type="EMBL" id="PWI24509.1"/>
    </source>
</evidence>
<dbReference type="InterPro" id="IPR009000">
    <property type="entry name" value="Transl_B-barrel_sf"/>
</dbReference>
<keyword evidence="5" id="KW-0251">Elongation factor</keyword>
<keyword evidence="3" id="KW-0342">GTP-binding</keyword>
<dbReference type="PANTHER" id="PTHR43261">
    <property type="entry name" value="TRANSLATION ELONGATION FACTOR G-RELATED"/>
    <property type="match status" value="1"/>
</dbReference>
<dbReference type="InterPro" id="IPR020568">
    <property type="entry name" value="Ribosomal_Su5_D2-typ_SF"/>
</dbReference>
<dbReference type="InterPro" id="IPR000640">
    <property type="entry name" value="EFG_V-like"/>
</dbReference>
<dbReference type="GO" id="GO:0003924">
    <property type="term" value="F:GTPase activity"/>
    <property type="evidence" value="ECO:0007669"/>
    <property type="project" value="InterPro"/>
</dbReference>
<keyword evidence="2" id="KW-0648">Protein biosynthesis</keyword>
<evidence type="ECO:0000256" key="3">
    <source>
        <dbReference type="ARBA" id="ARBA00023134"/>
    </source>
</evidence>
<dbReference type="GO" id="GO:0005525">
    <property type="term" value="F:GTP binding"/>
    <property type="evidence" value="ECO:0007669"/>
    <property type="project" value="UniProtKB-KW"/>
</dbReference>
<dbReference type="NCBIfam" id="TIGR00231">
    <property type="entry name" value="small_GTP"/>
    <property type="match status" value="1"/>
</dbReference>
<dbReference type="SMART" id="SM00838">
    <property type="entry name" value="EFG_C"/>
    <property type="match status" value="1"/>
</dbReference>
<dbReference type="PANTHER" id="PTHR43261:SF1">
    <property type="entry name" value="RIBOSOME-RELEASING FACTOR 2, MITOCHONDRIAL"/>
    <property type="match status" value="1"/>
</dbReference>
<dbReference type="Pfam" id="PF00009">
    <property type="entry name" value="GTP_EFTU"/>
    <property type="match status" value="1"/>
</dbReference>
<dbReference type="Proteomes" id="UP000245938">
    <property type="component" value="Unassembled WGS sequence"/>
</dbReference>
<sequence length="643" mass="72524">MFKTIGILAHVDAGKTTFSEQLLFHTHSIKEMGRVDHQTAHLDLHIIEQQRGITVFAEQATFMYEDTLYTIIDTPGHTDFSAEMERSLLALDAAILLIDGASGIQGHTLTIWNLLRQYEIPTFIFVNKMDQIAANEQFILADIHRQLTGNAQSFTVFEDAVERFAALNDETMEAYFSEAFDDQQWYDCMSKSFMASDYFPISFGAALKNEGITEFLQVLSQLLRPVFPQQEQLQAIIYKIRHDEQQQKIAFIKILQGKITVRDKIMVDGELFKVTQLRKYNGRKYLEQQQAFAGETIGVIGLKNSKVGMSIGKSYPYEAQLIPTMRSKIVHAASIHAKEIVAYCRLLEAEDPALEIEWVESLQEIHVKIMGKIQLEVLTQIIDERFGEKIHFEIPTIIYKETIADRVIGYGHFEPLKHYSEVHLCLEAAERGSGIEVVNECHANDMQMGYQSLALQTAAWKTHKSLLTGSALTDVKITLLTGRAHAMHTDGGDFIEATKRAIRQGLEQATIVLLEPFYAFTMSANIEYIGRMMTDIQKLSGVMHAPVTKGEYVEISGRVPVTNFQDYPSEFASYTSGRGSLQVRVDGYDVCHNTAEVVEVLGYKKDADATYTSNSVFLNKGKGYTVAWQDAKATMHCTTEHSL</sequence>
<evidence type="ECO:0000259" key="4">
    <source>
        <dbReference type="PROSITE" id="PS51722"/>
    </source>
</evidence>
<dbReference type="InterPro" id="IPR000795">
    <property type="entry name" value="T_Tr_GTP-bd_dom"/>
</dbReference>
<dbReference type="SUPFAM" id="SSF54980">
    <property type="entry name" value="EF-G C-terminal domain-like"/>
    <property type="match status" value="2"/>
</dbReference>
<comment type="caution">
    <text evidence="5">The sequence shown here is derived from an EMBL/GenBank/DDBJ whole genome shotgun (WGS) entry which is preliminary data.</text>
</comment>
<dbReference type="GO" id="GO:0032790">
    <property type="term" value="P:ribosome disassembly"/>
    <property type="evidence" value="ECO:0007669"/>
    <property type="project" value="TreeGrafter"/>
</dbReference>
<dbReference type="Pfam" id="PF03764">
    <property type="entry name" value="EFG_IV"/>
    <property type="match status" value="1"/>
</dbReference>
<keyword evidence="6" id="KW-1185">Reference proteome</keyword>
<dbReference type="Gene3D" id="3.30.70.870">
    <property type="entry name" value="Elongation Factor G (Translational Gtpase), domain 3"/>
    <property type="match status" value="1"/>
</dbReference>